<dbReference type="Pfam" id="PF00271">
    <property type="entry name" value="Helicase_C"/>
    <property type="match status" value="1"/>
</dbReference>
<dbReference type="EMBL" id="MN740917">
    <property type="protein sequence ID" value="QHU17714.1"/>
    <property type="molecule type" value="Genomic_DNA"/>
</dbReference>
<dbReference type="InterPro" id="IPR001650">
    <property type="entry name" value="Helicase_C-like"/>
</dbReference>
<evidence type="ECO:0000259" key="9">
    <source>
        <dbReference type="PROSITE" id="PS51194"/>
    </source>
</evidence>
<feature type="domain" description="DEAD-box RNA helicase Q" evidence="10">
    <location>
        <begin position="13"/>
        <end position="41"/>
    </location>
</feature>
<evidence type="ECO:0000256" key="6">
    <source>
        <dbReference type="ARBA" id="ARBA00022884"/>
    </source>
</evidence>
<evidence type="ECO:0000256" key="1">
    <source>
        <dbReference type="ARBA" id="ARBA00012552"/>
    </source>
</evidence>
<dbReference type="PROSITE" id="PS51194">
    <property type="entry name" value="HELICASE_CTER"/>
    <property type="match status" value="1"/>
</dbReference>
<dbReference type="FunFam" id="3.40.50.300:FF:000031">
    <property type="entry name" value="Eukaryotic initiation factor 4A-III"/>
    <property type="match status" value="1"/>
</dbReference>
<dbReference type="InterPro" id="IPR027417">
    <property type="entry name" value="P-loop_NTPase"/>
</dbReference>
<name>A0A6C0KMX9_9ZZZZ</name>
<keyword evidence="6" id="KW-0694">RNA-binding</keyword>
<dbReference type="AlphaFoldDB" id="A0A6C0KMX9"/>
<dbReference type="Pfam" id="PF00270">
    <property type="entry name" value="DEAD"/>
    <property type="match status" value="1"/>
</dbReference>
<dbReference type="GO" id="GO:0003724">
    <property type="term" value="F:RNA helicase activity"/>
    <property type="evidence" value="ECO:0007669"/>
    <property type="project" value="UniProtKB-EC"/>
</dbReference>
<keyword evidence="4" id="KW-0347">Helicase</keyword>
<evidence type="ECO:0000256" key="7">
    <source>
        <dbReference type="ARBA" id="ARBA00047984"/>
    </source>
</evidence>
<evidence type="ECO:0000256" key="3">
    <source>
        <dbReference type="ARBA" id="ARBA00022801"/>
    </source>
</evidence>
<dbReference type="InterPro" id="IPR014001">
    <property type="entry name" value="Helicase_ATP-bd"/>
</dbReference>
<dbReference type="GO" id="GO:0005524">
    <property type="term" value="F:ATP binding"/>
    <property type="evidence" value="ECO:0007669"/>
    <property type="project" value="UniProtKB-KW"/>
</dbReference>
<evidence type="ECO:0000256" key="5">
    <source>
        <dbReference type="ARBA" id="ARBA00022840"/>
    </source>
</evidence>
<accession>A0A6C0KMX9</accession>
<evidence type="ECO:0000313" key="11">
    <source>
        <dbReference type="EMBL" id="QHU17714.1"/>
    </source>
</evidence>
<dbReference type="InterPro" id="IPR014014">
    <property type="entry name" value="RNA_helicase_DEAD_Q_motif"/>
</dbReference>
<proteinExistence type="predicted"/>
<dbReference type="PROSITE" id="PS51192">
    <property type="entry name" value="HELICASE_ATP_BIND_1"/>
    <property type="match status" value="1"/>
</dbReference>
<dbReference type="InterPro" id="IPR011545">
    <property type="entry name" value="DEAD/DEAH_box_helicase_dom"/>
</dbReference>
<feature type="domain" description="Helicase C-terminal" evidence="9">
    <location>
        <begin position="242"/>
        <end position="385"/>
    </location>
</feature>
<dbReference type="PROSITE" id="PS51195">
    <property type="entry name" value="Q_MOTIF"/>
    <property type="match status" value="1"/>
</dbReference>
<evidence type="ECO:0000259" key="10">
    <source>
        <dbReference type="PROSITE" id="PS51195"/>
    </source>
</evidence>
<dbReference type="FunFam" id="3.40.50.300:FF:000849">
    <property type="entry name" value="ATP-dependent RNA helicase DBP5"/>
    <property type="match status" value="1"/>
</dbReference>
<dbReference type="EC" id="3.6.4.13" evidence="1"/>
<comment type="catalytic activity">
    <reaction evidence="7">
        <text>ATP + H2O = ADP + phosphate + H(+)</text>
        <dbReference type="Rhea" id="RHEA:13065"/>
        <dbReference type="ChEBI" id="CHEBI:15377"/>
        <dbReference type="ChEBI" id="CHEBI:15378"/>
        <dbReference type="ChEBI" id="CHEBI:30616"/>
        <dbReference type="ChEBI" id="CHEBI:43474"/>
        <dbReference type="ChEBI" id="CHEBI:456216"/>
        <dbReference type="EC" id="3.6.4.13"/>
    </reaction>
</comment>
<evidence type="ECO:0000259" key="8">
    <source>
        <dbReference type="PROSITE" id="PS51192"/>
    </source>
</evidence>
<organism evidence="11">
    <name type="scientific">viral metagenome</name>
    <dbReference type="NCBI Taxonomy" id="1070528"/>
    <lineage>
        <taxon>unclassified sequences</taxon>
        <taxon>metagenomes</taxon>
        <taxon>organismal metagenomes</taxon>
    </lineage>
</organism>
<keyword evidence="5" id="KW-0067">ATP-binding</keyword>
<evidence type="ECO:0000256" key="2">
    <source>
        <dbReference type="ARBA" id="ARBA00022741"/>
    </source>
</evidence>
<dbReference type="CDD" id="cd18787">
    <property type="entry name" value="SF2_C_DEAD"/>
    <property type="match status" value="1"/>
</dbReference>
<dbReference type="Gene3D" id="3.40.50.300">
    <property type="entry name" value="P-loop containing nucleotide triphosphate hydrolases"/>
    <property type="match status" value="2"/>
</dbReference>
<reference evidence="11" key="1">
    <citation type="journal article" date="2020" name="Nature">
        <title>Giant virus diversity and host interactions through global metagenomics.</title>
        <authorList>
            <person name="Schulz F."/>
            <person name="Roux S."/>
            <person name="Paez-Espino D."/>
            <person name="Jungbluth S."/>
            <person name="Walsh D.A."/>
            <person name="Denef V.J."/>
            <person name="McMahon K.D."/>
            <person name="Konstantinidis K.T."/>
            <person name="Eloe-Fadrosh E.A."/>
            <person name="Kyrpides N.C."/>
            <person name="Woyke T."/>
        </authorList>
    </citation>
    <scope>NUCLEOTIDE SEQUENCE</scope>
    <source>
        <strain evidence="11">GVMAG-S-3300012919-55</strain>
    </source>
</reference>
<evidence type="ECO:0000256" key="4">
    <source>
        <dbReference type="ARBA" id="ARBA00022806"/>
    </source>
</evidence>
<dbReference type="PANTHER" id="PTHR47958">
    <property type="entry name" value="ATP-DEPENDENT RNA HELICASE DBP3"/>
    <property type="match status" value="1"/>
</dbReference>
<dbReference type="GO" id="GO:0016787">
    <property type="term" value="F:hydrolase activity"/>
    <property type="evidence" value="ECO:0007669"/>
    <property type="project" value="UniProtKB-KW"/>
</dbReference>
<protein>
    <recommendedName>
        <fullName evidence="1">RNA helicase</fullName>
        <ecNumber evidence="1">3.6.4.13</ecNumber>
    </recommendedName>
</protein>
<dbReference type="SUPFAM" id="SSF52540">
    <property type="entry name" value="P-loop containing nucleoside triphosphate hydrolases"/>
    <property type="match status" value="1"/>
</dbReference>
<dbReference type="SMART" id="SM00487">
    <property type="entry name" value="DEXDc"/>
    <property type="match status" value="1"/>
</dbReference>
<sequence>MQNETNSDTMEVETFDDMNLKDEILRGIFSYGFETPSSIQKKAILPMIKGYDLVAQAQSGTGKTGTFTIGALQNVDIQHNKPQILILSPTRELSMQTNKVIQEIGKYMDITSYACIGGTNLKTCVNELKKGKQIIVGTPGRIYDMINRGVLHFDMLKMFIIDEADDMLDRGFLDQIKLLLRHIDENVQICLFSATLPLDILDSTTKFMNNPMNILVKKDELTLDGIHQYYISLDHEEYKFNTLCDLYESMSITQAIIYCNTRQKVEWLSQQLTNLDHEVSCIHGEMHFDKRKTIMNDFYNGSTRILISTDLLARGIDIQQISLVINYELPSQRENYIHRIGRSGRFGRKGVAINFITPRDISKAVDIEKYYHTEIKELPADLNAL</sequence>
<keyword evidence="3" id="KW-0378">Hydrolase</keyword>
<dbReference type="GO" id="GO:0003723">
    <property type="term" value="F:RNA binding"/>
    <property type="evidence" value="ECO:0007669"/>
    <property type="project" value="UniProtKB-KW"/>
</dbReference>
<feature type="domain" description="Helicase ATP-binding" evidence="8">
    <location>
        <begin position="44"/>
        <end position="214"/>
    </location>
</feature>
<dbReference type="SMART" id="SM00490">
    <property type="entry name" value="HELICc"/>
    <property type="match status" value="1"/>
</dbReference>
<keyword evidence="2" id="KW-0547">Nucleotide-binding</keyword>